<organism evidence="1 2">
    <name type="scientific">Ramularia collo-cygni</name>
    <dbReference type="NCBI Taxonomy" id="112498"/>
    <lineage>
        <taxon>Eukaryota</taxon>
        <taxon>Fungi</taxon>
        <taxon>Dikarya</taxon>
        <taxon>Ascomycota</taxon>
        <taxon>Pezizomycotina</taxon>
        <taxon>Dothideomycetes</taxon>
        <taxon>Dothideomycetidae</taxon>
        <taxon>Mycosphaerellales</taxon>
        <taxon>Mycosphaerellaceae</taxon>
        <taxon>Ramularia</taxon>
    </lineage>
</organism>
<gene>
    <name evidence="1" type="ORF">RCC_07398</name>
</gene>
<dbReference type="AlphaFoldDB" id="A0A2D3V4D0"/>
<sequence>MESKPLHGISQGLATINGVTKPLIGPHGRDEVAWRFIEGVLANTIPKLEYAEKCFVRGTLNPFFWSPYDKGYRDRRGDEGVAGFLFDASVFQLRERRLPLRPGEKYREWEAWKHLKSRHQESPSCASWRRMFISQPPVERISIHIPLESWDNDFDGERYSYSLPDGKPITMQDMVRDVPDEEEGSQNRHLFRMESVIDPLPVHDFYLMYTMEGSRGARNWALAKGFDWKGRNIELVDDEDDSDMIQRARTSAGDLQMAGEQDHNSTSDILGYEELIQARNRRFHATNYPGFRRSI</sequence>
<dbReference type="Proteomes" id="UP000225277">
    <property type="component" value="Unassembled WGS sequence"/>
</dbReference>
<dbReference type="GeneID" id="35602516"/>
<keyword evidence="2" id="KW-1185">Reference proteome</keyword>
<proteinExistence type="predicted"/>
<accession>A0A2D3V4D0</accession>
<dbReference type="RefSeq" id="XP_023628424.1">
    <property type="nucleotide sequence ID" value="XM_023772656.1"/>
</dbReference>
<evidence type="ECO:0000313" key="1">
    <source>
        <dbReference type="EMBL" id="CZT21535.1"/>
    </source>
</evidence>
<evidence type="ECO:0000313" key="2">
    <source>
        <dbReference type="Proteomes" id="UP000225277"/>
    </source>
</evidence>
<name>A0A2D3V4D0_9PEZI</name>
<reference evidence="1 2" key="1">
    <citation type="submission" date="2016-03" db="EMBL/GenBank/DDBJ databases">
        <authorList>
            <person name="Ploux O."/>
        </authorList>
    </citation>
    <scope>NUCLEOTIDE SEQUENCE [LARGE SCALE GENOMIC DNA]</scope>
    <source>
        <strain evidence="1 2">URUG2</strain>
    </source>
</reference>
<protein>
    <submittedName>
        <fullName evidence="1">Uncharacterized protein</fullName>
    </submittedName>
</protein>
<dbReference type="EMBL" id="FJUY01000011">
    <property type="protein sequence ID" value="CZT21535.1"/>
    <property type="molecule type" value="Genomic_DNA"/>
</dbReference>